<organism evidence="8 9">
    <name type="scientific">Clohesyomyces aquaticus</name>
    <dbReference type="NCBI Taxonomy" id="1231657"/>
    <lineage>
        <taxon>Eukaryota</taxon>
        <taxon>Fungi</taxon>
        <taxon>Dikarya</taxon>
        <taxon>Ascomycota</taxon>
        <taxon>Pezizomycotina</taxon>
        <taxon>Dothideomycetes</taxon>
        <taxon>Pleosporomycetidae</taxon>
        <taxon>Pleosporales</taxon>
        <taxon>Lindgomycetaceae</taxon>
        <taxon>Clohesyomyces</taxon>
    </lineage>
</organism>
<evidence type="ECO:0000313" key="9">
    <source>
        <dbReference type="Proteomes" id="UP000193144"/>
    </source>
</evidence>
<proteinExistence type="inferred from homology"/>
<feature type="transmembrane region" description="Helical" evidence="6">
    <location>
        <begin position="65"/>
        <end position="88"/>
    </location>
</feature>
<dbReference type="Proteomes" id="UP000193144">
    <property type="component" value="Unassembled WGS sequence"/>
</dbReference>
<feature type="transmembrane region" description="Helical" evidence="6">
    <location>
        <begin position="26"/>
        <end position="53"/>
    </location>
</feature>
<evidence type="ECO:0000256" key="3">
    <source>
        <dbReference type="ARBA" id="ARBA00022989"/>
    </source>
</evidence>
<evidence type="ECO:0000256" key="1">
    <source>
        <dbReference type="ARBA" id="ARBA00004141"/>
    </source>
</evidence>
<keyword evidence="3 6" id="KW-1133">Transmembrane helix</keyword>
<feature type="domain" description="Rhodopsin" evidence="7">
    <location>
        <begin position="49"/>
        <end position="274"/>
    </location>
</feature>
<dbReference type="PANTHER" id="PTHR33048">
    <property type="entry name" value="PTH11-LIKE INTEGRAL MEMBRANE PROTEIN (AFU_ORTHOLOGUE AFUA_5G11245)"/>
    <property type="match status" value="1"/>
</dbReference>
<dbReference type="GO" id="GO:0016020">
    <property type="term" value="C:membrane"/>
    <property type="evidence" value="ECO:0007669"/>
    <property type="project" value="UniProtKB-SubCell"/>
</dbReference>
<evidence type="ECO:0000313" key="8">
    <source>
        <dbReference type="EMBL" id="ORY04949.1"/>
    </source>
</evidence>
<dbReference type="AlphaFoldDB" id="A0A1Y1Z3W6"/>
<keyword evidence="9" id="KW-1185">Reference proteome</keyword>
<dbReference type="Pfam" id="PF20684">
    <property type="entry name" value="Fung_rhodopsin"/>
    <property type="match status" value="1"/>
</dbReference>
<comment type="subcellular location">
    <subcellularLocation>
        <location evidence="1">Membrane</location>
        <topology evidence="1">Multi-pass membrane protein</topology>
    </subcellularLocation>
</comment>
<dbReference type="InterPro" id="IPR052337">
    <property type="entry name" value="SAT4-like"/>
</dbReference>
<dbReference type="EMBL" id="MCFA01000130">
    <property type="protein sequence ID" value="ORY04949.1"/>
    <property type="molecule type" value="Genomic_DNA"/>
</dbReference>
<gene>
    <name evidence="8" type="ORF">BCR34DRAFT_53300</name>
</gene>
<dbReference type="PANTHER" id="PTHR33048:SF158">
    <property type="entry name" value="MEMBRANE PROTEIN PTH11-LIKE, PUTATIVE-RELATED"/>
    <property type="match status" value="1"/>
</dbReference>
<feature type="transmembrane region" description="Helical" evidence="6">
    <location>
        <begin position="148"/>
        <end position="170"/>
    </location>
</feature>
<evidence type="ECO:0000256" key="6">
    <source>
        <dbReference type="SAM" id="Phobius"/>
    </source>
</evidence>
<protein>
    <recommendedName>
        <fullName evidence="7">Rhodopsin domain-containing protein</fullName>
    </recommendedName>
</protein>
<keyword evidence="2 6" id="KW-0812">Transmembrane</keyword>
<reference evidence="8 9" key="1">
    <citation type="submission" date="2016-07" db="EMBL/GenBank/DDBJ databases">
        <title>Pervasive Adenine N6-methylation of Active Genes in Fungi.</title>
        <authorList>
            <consortium name="DOE Joint Genome Institute"/>
            <person name="Mondo S.J."/>
            <person name="Dannebaum R.O."/>
            <person name="Kuo R.C."/>
            <person name="Labutti K."/>
            <person name="Haridas S."/>
            <person name="Kuo A."/>
            <person name="Salamov A."/>
            <person name="Ahrendt S.R."/>
            <person name="Lipzen A."/>
            <person name="Sullivan W."/>
            <person name="Andreopoulos W.B."/>
            <person name="Clum A."/>
            <person name="Lindquist E."/>
            <person name="Daum C."/>
            <person name="Ramamoorthy G.K."/>
            <person name="Gryganskyi A."/>
            <person name="Culley D."/>
            <person name="Magnuson J.K."/>
            <person name="James T.Y."/>
            <person name="O'Malley M.A."/>
            <person name="Stajich J.E."/>
            <person name="Spatafora J.W."/>
            <person name="Visel A."/>
            <person name="Grigoriev I.V."/>
        </authorList>
    </citation>
    <scope>NUCLEOTIDE SEQUENCE [LARGE SCALE GENOMIC DNA]</scope>
    <source>
        <strain evidence="8 9">CBS 115471</strain>
    </source>
</reference>
<accession>A0A1Y1Z3W6</accession>
<feature type="transmembrane region" description="Helical" evidence="6">
    <location>
        <begin position="199"/>
        <end position="223"/>
    </location>
</feature>
<evidence type="ECO:0000256" key="4">
    <source>
        <dbReference type="ARBA" id="ARBA00023136"/>
    </source>
</evidence>
<evidence type="ECO:0000256" key="2">
    <source>
        <dbReference type="ARBA" id="ARBA00022692"/>
    </source>
</evidence>
<evidence type="ECO:0000259" key="7">
    <source>
        <dbReference type="Pfam" id="PF20684"/>
    </source>
</evidence>
<feature type="transmembrane region" description="Helical" evidence="6">
    <location>
        <begin position="235"/>
        <end position="257"/>
    </location>
</feature>
<dbReference type="InterPro" id="IPR049326">
    <property type="entry name" value="Rhodopsin_dom_fungi"/>
</dbReference>
<comment type="similarity">
    <text evidence="5">Belongs to the SAT4 family.</text>
</comment>
<sequence>MIRDASSGIPLRAPPPGVVSDFVDPVFLGLPVLVTGGIALGLVVIFTAIRFCATILVHRRWKFDDYAYCFCCSAVLAMISFVISITLAKPNGYHAWDIDSDVKEESSSPVLQILVFSMALGPVVWLLKLTLFCSMLREFGYVRWIKNSAYAGIVITGLFSSIYTVVVALACGPRPNTDAGSYWSGFQRNQCSSPDGVNAIASIMFGVLNFASDACLVALPLSPVRSMILPAKQKIGVYTIVLSGLMMCACSLVGLVYRIESQKSTDFTGSQIPIYTAL</sequence>
<keyword evidence="4 6" id="KW-0472">Membrane</keyword>
<dbReference type="OrthoDB" id="444631at2759"/>
<comment type="caution">
    <text evidence="8">The sequence shown here is derived from an EMBL/GenBank/DDBJ whole genome shotgun (WGS) entry which is preliminary data.</text>
</comment>
<name>A0A1Y1Z3W6_9PLEO</name>
<evidence type="ECO:0000256" key="5">
    <source>
        <dbReference type="ARBA" id="ARBA00038359"/>
    </source>
</evidence>
<feature type="transmembrane region" description="Helical" evidence="6">
    <location>
        <begin position="108"/>
        <end position="127"/>
    </location>
</feature>